<keyword evidence="7" id="KW-1185">Reference proteome</keyword>
<sequence>MKQNNLNPAVSASNLSYSFGASVAVSDVYLQLNRGDILGFLGPNGAGKSTVLRMLTGNLLPANGDIQICGIDLLADPLAAKQHIGYLPEIPPLYKELTVDEYLRFAAELHGIPQRLLAEAVETSKNNCELASVGKKIIGVLSKGFQQRVGIAQAIIHQPEVIILDEPTAGLDPNQIQKIRQLLLMLQQNHAIIFSTHVLSEVENICNRVHILHQGKTMLDARIDSLRQQDQKLDSIFQQLTQSDTAATGLS</sequence>
<reference evidence="6 7" key="1">
    <citation type="submission" date="2016-10" db="EMBL/GenBank/DDBJ databases">
        <authorList>
            <person name="de Groot N.N."/>
        </authorList>
    </citation>
    <scope>NUCLEOTIDE SEQUENCE [LARGE SCALE GENOMIC DNA]</scope>
    <source>
        <strain evidence="6">1</strain>
    </source>
</reference>
<feature type="domain" description="ABC transporter" evidence="5">
    <location>
        <begin position="10"/>
        <end position="239"/>
    </location>
</feature>
<dbReference type="InterPro" id="IPR003593">
    <property type="entry name" value="AAA+_ATPase"/>
</dbReference>
<dbReference type="GO" id="GO:0016887">
    <property type="term" value="F:ATP hydrolysis activity"/>
    <property type="evidence" value="ECO:0007669"/>
    <property type="project" value="InterPro"/>
</dbReference>
<dbReference type="InterPro" id="IPR051782">
    <property type="entry name" value="ABC_Transporter_VariousFunc"/>
</dbReference>
<dbReference type="PROSITE" id="PS50893">
    <property type="entry name" value="ABC_TRANSPORTER_2"/>
    <property type="match status" value="1"/>
</dbReference>
<organism evidence="6 7">
    <name type="scientific">Nitrosomonas mobilis</name>
    <dbReference type="NCBI Taxonomy" id="51642"/>
    <lineage>
        <taxon>Bacteria</taxon>
        <taxon>Pseudomonadati</taxon>
        <taxon>Pseudomonadota</taxon>
        <taxon>Betaproteobacteria</taxon>
        <taxon>Nitrosomonadales</taxon>
        <taxon>Nitrosomonadaceae</taxon>
        <taxon>Nitrosomonas</taxon>
    </lineage>
</organism>
<dbReference type="SMART" id="SM00382">
    <property type="entry name" value="AAA"/>
    <property type="match status" value="1"/>
</dbReference>
<dbReference type="Pfam" id="PF00005">
    <property type="entry name" value="ABC_tran"/>
    <property type="match status" value="1"/>
</dbReference>
<evidence type="ECO:0000256" key="2">
    <source>
        <dbReference type="ARBA" id="ARBA00022475"/>
    </source>
</evidence>
<keyword evidence="4" id="KW-0067">ATP-binding</keyword>
<keyword evidence="1" id="KW-0813">Transport</keyword>
<evidence type="ECO:0000259" key="5">
    <source>
        <dbReference type="PROSITE" id="PS50893"/>
    </source>
</evidence>
<dbReference type="PANTHER" id="PTHR42939">
    <property type="entry name" value="ABC TRANSPORTER ATP-BINDING PROTEIN ALBC-RELATED"/>
    <property type="match status" value="1"/>
</dbReference>
<evidence type="ECO:0000313" key="7">
    <source>
        <dbReference type="Proteomes" id="UP000198729"/>
    </source>
</evidence>
<keyword evidence="2" id="KW-0472">Membrane</keyword>
<dbReference type="InterPro" id="IPR027417">
    <property type="entry name" value="P-loop_NTPase"/>
</dbReference>
<dbReference type="PANTHER" id="PTHR42939:SF1">
    <property type="entry name" value="ABC TRANSPORTER ATP-BINDING PROTEIN ALBC-RELATED"/>
    <property type="match status" value="1"/>
</dbReference>
<dbReference type="RefSeq" id="WP_176753922.1">
    <property type="nucleotide sequence ID" value="NZ_FMWO01000056.1"/>
</dbReference>
<dbReference type="STRING" id="51642.NSMM_480056"/>
<dbReference type="GO" id="GO:0005524">
    <property type="term" value="F:ATP binding"/>
    <property type="evidence" value="ECO:0007669"/>
    <property type="project" value="UniProtKB-KW"/>
</dbReference>
<evidence type="ECO:0000256" key="4">
    <source>
        <dbReference type="ARBA" id="ARBA00022840"/>
    </source>
</evidence>
<dbReference type="CDD" id="cd03230">
    <property type="entry name" value="ABC_DR_subfamily_A"/>
    <property type="match status" value="1"/>
</dbReference>
<protein>
    <submittedName>
        <fullName evidence="6">ATPase component ABC-type multidrug transport system</fullName>
    </submittedName>
</protein>
<dbReference type="InterPro" id="IPR003439">
    <property type="entry name" value="ABC_transporter-like_ATP-bd"/>
</dbReference>
<accession>A0A1G5SFT6</accession>
<name>A0A1G5SFT6_9PROT</name>
<evidence type="ECO:0000313" key="6">
    <source>
        <dbReference type="EMBL" id="SCZ86054.1"/>
    </source>
</evidence>
<dbReference type="Proteomes" id="UP000198729">
    <property type="component" value="Unassembled WGS sequence"/>
</dbReference>
<gene>
    <name evidence="6" type="ORF">NSMM_480056</name>
</gene>
<dbReference type="EMBL" id="FMWO01000056">
    <property type="protein sequence ID" value="SCZ86054.1"/>
    <property type="molecule type" value="Genomic_DNA"/>
</dbReference>
<keyword evidence="3" id="KW-0547">Nucleotide-binding</keyword>
<dbReference type="SUPFAM" id="SSF52540">
    <property type="entry name" value="P-loop containing nucleoside triphosphate hydrolases"/>
    <property type="match status" value="1"/>
</dbReference>
<proteinExistence type="predicted"/>
<keyword evidence="2" id="KW-1003">Cell membrane</keyword>
<evidence type="ECO:0000256" key="1">
    <source>
        <dbReference type="ARBA" id="ARBA00022448"/>
    </source>
</evidence>
<dbReference type="AlphaFoldDB" id="A0A1G5SFT6"/>
<dbReference type="Gene3D" id="3.40.50.300">
    <property type="entry name" value="P-loop containing nucleotide triphosphate hydrolases"/>
    <property type="match status" value="1"/>
</dbReference>
<evidence type="ECO:0000256" key="3">
    <source>
        <dbReference type="ARBA" id="ARBA00022741"/>
    </source>
</evidence>